<keyword evidence="2" id="KW-1185">Reference proteome</keyword>
<organism evidence="1 2">
    <name type="scientific">Phytophthora citrophthora</name>
    <dbReference type="NCBI Taxonomy" id="4793"/>
    <lineage>
        <taxon>Eukaryota</taxon>
        <taxon>Sar</taxon>
        <taxon>Stramenopiles</taxon>
        <taxon>Oomycota</taxon>
        <taxon>Peronosporomycetes</taxon>
        <taxon>Peronosporales</taxon>
        <taxon>Peronosporaceae</taxon>
        <taxon>Phytophthora</taxon>
    </lineage>
</organism>
<evidence type="ECO:0000313" key="1">
    <source>
        <dbReference type="EMBL" id="KAK1946415.1"/>
    </source>
</evidence>
<accession>A0AAD9LQW2</accession>
<dbReference type="AlphaFoldDB" id="A0AAD9LQW2"/>
<gene>
    <name evidence="1" type="ORF">P3T76_001968</name>
</gene>
<proteinExistence type="predicted"/>
<dbReference type="Proteomes" id="UP001259832">
    <property type="component" value="Unassembled WGS sequence"/>
</dbReference>
<reference evidence="1" key="1">
    <citation type="submission" date="2023-08" db="EMBL/GenBank/DDBJ databases">
        <title>Reference Genome Resource for the Citrus Pathogen Phytophthora citrophthora.</title>
        <authorList>
            <person name="Moller H."/>
            <person name="Coetzee B."/>
            <person name="Rose L.J."/>
            <person name="Van Niekerk J.M."/>
        </authorList>
    </citation>
    <scope>NUCLEOTIDE SEQUENCE</scope>
    <source>
        <strain evidence="1">STE-U-9442</strain>
    </source>
</reference>
<protein>
    <submittedName>
        <fullName evidence="1">Uncharacterized protein</fullName>
    </submittedName>
</protein>
<sequence>MSHHLKKTCGHVNTVYRYATGPATGLASGDTFRHDGQKLPPLSFLSEVFMSTTKMSTHTTDLVAAVPTKSSASRLDTLLSRWQPLL</sequence>
<name>A0AAD9LQW2_9STRA</name>
<comment type="caution">
    <text evidence="1">The sequence shown here is derived from an EMBL/GenBank/DDBJ whole genome shotgun (WGS) entry which is preliminary data.</text>
</comment>
<evidence type="ECO:0000313" key="2">
    <source>
        <dbReference type="Proteomes" id="UP001259832"/>
    </source>
</evidence>
<dbReference type="EMBL" id="JASMQC010000003">
    <property type="protein sequence ID" value="KAK1946415.1"/>
    <property type="molecule type" value="Genomic_DNA"/>
</dbReference>